<dbReference type="AlphaFoldDB" id="A0A9Q3F4K1"/>
<keyword evidence="2" id="KW-1185">Reference proteome</keyword>
<protein>
    <recommendedName>
        <fullName evidence="3">Retrotransposon Copia-like N-terminal domain-containing protein</fullName>
    </recommendedName>
</protein>
<dbReference type="OrthoDB" id="439192at2759"/>
<dbReference type="EMBL" id="AVOT02036138">
    <property type="protein sequence ID" value="MBW0530600.1"/>
    <property type="molecule type" value="Genomic_DNA"/>
</dbReference>
<gene>
    <name evidence="1" type="ORF">O181_070315</name>
</gene>
<proteinExistence type="predicted"/>
<evidence type="ECO:0008006" key="3">
    <source>
        <dbReference type="Google" id="ProtNLM"/>
    </source>
</evidence>
<evidence type="ECO:0000313" key="1">
    <source>
        <dbReference type="EMBL" id="MBW0530600.1"/>
    </source>
</evidence>
<sequence>MVDSITLKISDKITDVKDNSDIPVLNGKNYSEWYRRTKIHLRSKDLLHVCLNSMPSEAIPAVINKWNKASCASVSFISSKIDPSVLIKVIDDETMQDSHLLWEKINEQYASKNSKKLWVRGHELGVNSL</sequence>
<accession>A0A9Q3F4K1</accession>
<organism evidence="1 2">
    <name type="scientific">Austropuccinia psidii MF-1</name>
    <dbReference type="NCBI Taxonomy" id="1389203"/>
    <lineage>
        <taxon>Eukaryota</taxon>
        <taxon>Fungi</taxon>
        <taxon>Dikarya</taxon>
        <taxon>Basidiomycota</taxon>
        <taxon>Pucciniomycotina</taxon>
        <taxon>Pucciniomycetes</taxon>
        <taxon>Pucciniales</taxon>
        <taxon>Sphaerophragmiaceae</taxon>
        <taxon>Austropuccinia</taxon>
    </lineage>
</organism>
<name>A0A9Q3F4K1_9BASI</name>
<evidence type="ECO:0000313" key="2">
    <source>
        <dbReference type="Proteomes" id="UP000765509"/>
    </source>
</evidence>
<reference evidence="1" key="1">
    <citation type="submission" date="2021-03" db="EMBL/GenBank/DDBJ databases">
        <title>Draft genome sequence of rust myrtle Austropuccinia psidii MF-1, a brazilian biotype.</title>
        <authorList>
            <person name="Quecine M.C."/>
            <person name="Pachon D.M.R."/>
            <person name="Bonatelli M.L."/>
            <person name="Correr F.H."/>
            <person name="Franceschini L.M."/>
            <person name="Leite T.F."/>
            <person name="Margarido G.R.A."/>
            <person name="Almeida C.A."/>
            <person name="Ferrarezi J.A."/>
            <person name="Labate C.A."/>
        </authorList>
    </citation>
    <scope>NUCLEOTIDE SEQUENCE</scope>
    <source>
        <strain evidence="1">MF-1</strain>
    </source>
</reference>
<dbReference type="Proteomes" id="UP000765509">
    <property type="component" value="Unassembled WGS sequence"/>
</dbReference>
<comment type="caution">
    <text evidence="1">The sequence shown here is derived from an EMBL/GenBank/DDBJ whole genome shotgun (WGS) entry which is preliminary data.</text>
</comment>